<sequence>MAAYNVAQDRKSRKEQFDRLIHYFSGNFIVVRTLSHAKEKISGLFQPVDVLSSILLKDENSSGFTFEDYEHLTKLKENDFDYHLLEALVANEPKEDDLESDAPITRWFIEWSVQLVKLVRVSRHVQYDVPLETTGLFLIAHPDDSEVVSSILQNAPTFPIALLFIGDSLDPEKLKEIQANASKSLILDTSECSDVDALCQNGSKLHEFTIDFVKHCLEKLNYTHSDVEKIKKKTSKSPQSDESTRRTLYILMSEELHHGLQTVTSNMCRTYTDHDIQALAHVYSGILQYKRMKQQIKGESHHGDLDNIIFDFDKAASLYLKFGKKWESLLISIFSLFVEDDTEVTKFATKNASFELKTKSDHARSALSLELCSLHSEKKRKRMFQMVMAGHMYNQAGLYNLSKRCYLLAVPEYEEKGWNVSYEHLFGALGRYNAQYFVNALNGLSNVCESKLFANYEHFGDIQSVESLKSQQYAGDREISYLRRLMKVSFMVSSGKSKTKLRISSSSSAFPGLTIEGSIVPSIEQNGSLPFPVRVPLILLKSREGVPGRNCFLLSFKLLRVLGNPKDHDYTSYNERYLEEEYMNKCIEKLASEHEEWKLCLDFTRSLDRASFKRSTKQNTLPRTIRKDSPILLQLEFVNPLHIPLHCDEFYILIGSESESWWEKVQVLSYSSDDSLKEYAFVYLKELEKQILYMQFKISRCGSFVIKGVRWKLFSSANFWVPLYLSGGKVTIKTDTTVLKSQPLCDYLNGRRKNYGLHFKISEKQPIVSVEFYRRNPSDYFTSFDKREDFDIYDKEFLKAIKLSEGKEFCEALDSEQLVRTNDPLEEYDPLLCIVRCISGEFVFTELNIKNKGSYPISTITIKMTSVGIFKLPMYPIGFRIVSNNAKSLWNVTQGHTIKIRENVLDEKTFDVVISGDGPLLNPDETASVFFFMIPNLVGDSDICCVSGHVSITSEGDNVETIVVFKQFYLLSDGVVVLANADHPLSKVIKCNIKNHSDKDITSLTFYNDDKILEPVISPVRVLNTKLDIEKTIVIKKKTSTSTLLPYNDKFTSFVVKWNSGNVFGFEYPAISIPTYAKLVVDVKADLNVIQWEGKPLVVNINFGITNISKEAFESCYAKVPLFNTREDCHKWFFVGTTKRKIPATQPGETQNIAFSALIPLPGVYIFTASDLSFTGTIQPVTIPSRQQTIVVNN</sequence>
<dbReference type="OrthoDB" id="437922at2759"/>
<dbReference type="RefSeq" id="XP_004833527.1">
    <property type="nucleotide sequence ID" value="XM_004833470.1"/>
</dbReference>
<accession>L1LFP1</accession>
<comment type="caution">
    <text evidence="1">The sequence shown here is derived from an EMBL/GenBank/DDBJ whole genome shotgun (WGS) entry which is preliminary data.</text>
</comment>
<protein>
    <submittedName>
        <fullName evidence="1">Uncharacterized protein</fullName>
    </submittedName>
</protein>
<proteinExistence type="predicted"/>
<gene>
    <name evidence="1" type="ORF">BEWA_041130</name>
</gene>
<dbReference type="InterPro" id="IPR024420">
    <property type="entry name" value="TRAPP_III_complex_Trs85"/>
</dbReference>
<dbReference type="GeneID" id="15807523"/>
<dbReference type="eggNOG" id="ENOG502RSZB">
    <property type="taxonomic scope" value="Eukaryota"/>
</dbReference>
<dbReference type="Proteomes" id="UP000031512">
    <property type="component" value="Unassembled WGS sequence"/>
</dbReference>
<evidence type="ECO:0000313" key="1">
    <source>
        <dbReference type="EMBL" id="EKX74075.1"/>
    </source>
</evidence>
<dbReference type="AlphaFoldDB" id="L1LFP1"/>
<dbReference type="VEuPathDB" id="PiroplasmaDB:BEWA_041130"/>
<dbReference type="KEGG" id="beq:BEWA_041130"/>
<name>L1LFP1_THEEQ</name>
<dbReference type="PANTHER" id="PTHR12975:SF6">
    <property type="entry name" value="TRAFFICKING PROTEIN PARTICLE COMPLEX SUBUNIT 8"/>
    <property type="match status" value="1"/>
</dbReference>
<reference evidence="1 2" key="1">
    <citation type="journal article" date="2012" name="BMC Genomics">
        <title>Comparative genomic analysis and phylogenetic position of Theileria equi.</title>
        <authorList>
            <person name="Kappmeyer L.S."/>
            <person name="Thiagarajan M."/>
            <person name="Herndon D.R."/>
            <person name="Ramsay J.D."/>
            <person name="Caler E."/>
            <person name="Djikeng A."/>
            <person name="Gillespie J.J."/>
            <person name="Lau A.O."/>
            <person name="Roalson E.H."/>
            <person name="Silva J.C."/>
            <person name="Silva M.G."/>
            <person name="Suarez C.E."/>
            <person name="Ueti M.W."/>
            <person name="Nene V.M."/>
            <person name="Mealey R.H."/>
            <person name="Knowles D.P."/>
            <person name="Brayton K.A."/>
        </authorList>
    </citation>
    <scope>NUCLEOTIDE SEQUENCE [LARGE SCALE GENOMIC DNA]</scope>
    <source>
        <strain evidence="1 2">WA</strain>
    </source>
</reference>
<dbReference type="PANTHER" id="PTHR12975">
    <property type="entry name" value="TRANSPORT PROTEIN TRAPP"/>
    <property type="match status" value="1"/>
</dbReference>
<keyword evidence="2" id="KW-1185">Reference proteome</keyword>
<organism evidence="1 2">
    <name type="scientific">Theileria equi strain WA</name>
    <dbReference type="NCBI Taxonomy" id="1537102"/>
    <lineage>
        <taxon>Eukaryota</taxon>
        <taxon>Sar</taxon>
        <taxon>Alveolata</taxon>
        <taxon>Apicomplexa</taxon>
        <taxon>Aconoidasida</taxon>
        <taxon>Piroplasmida</taxon>
        <taxon>Theileriidae</taxon>
        <taxon>Theileria</taxon>
    </lineage>
</organism>
<dbReference type="STRING" id="1537102.L1LFP1"/>
<dbReference type="GO" id="GO:1990072">
    <property type="term" value="C:TRAPPIII protein complex"/>
    <property type="evidence" value="ECO:0007669"/>
    <property type="project" value="TreeGrafter"/>
</dbReference>
<dbReference type="EMBL" id="ACOU01000002">
    <property type="protein sequence ID" value="EKX74075.1"/>
    <property type="molecule type" value="Genomic_DNA"/>
</dbReference>
<evidence type="ECO:0000313" key="2">
    <source>
        <dbReference type="Proteomes" id="UP000031512"/>
    </source>
</evidence>